<organism evidence="2 3">
    <name type="scientific">candidate division LCP-89 bacterium B3_LCP</name>
    <dbReference type="NCBI Taxonomy" id="2012998"/>
    <lineage>
        <taxon>Bacteria</taxon>
        <taxon>Pseudomonadati</taxon>
        <taxon>Bacteria division LCP-89</taxon>
    </lineage>
</organism>
<feature type="domain" description="HNH nuclease" evidence="1">
    <location>
        <begin position="11"/>
        <end position="60"/>
    </location>
</feature>
<sequence length="132" mass="15249">MPNRPKIPAEIAREILVESGHRCAVCGTPCPLEKAHIIPWKKTKDHSVKNLICLCANCHNRADIEKWGAKTLKKYKEKPWIMKNFEKAGDIITSKTTFEIDMEEKSLSERQKRWLQYALAAFLEIPPDSVRF</sequence>
<evidence type="ECO:0000313" key="3">
    <source>
        <dbReference type="Proteomes" id="UP000319619"/>
    </source>
</evidence>
<dbReference type="Pfam" id="PF13391">
    <property type="entry name" value="HNH_2"/>
    <property type="match status" value="1"/>
</dbReference>
<dbReference type="Gene3D" id="1.10.30.50">
    <property type="match status" value="1"/>
</dbReference>
<accession>A0A532UVY0</accession>
<reference evidence="2 3" key="1">
    <citation type="submission" date="2017-06" db="EMBL/GenBank/DDBJ databases">
        <title>Novel microbial phyla capable of carbon fixation and sulfur reduction in deep-sea sediments.</title>
        <authorList>
            <person name="Huang J."/>
            <person name="Baker B."/>
            <person name="Wang Y."/>
        </authorList>
    </citation>
    <scope>NUCLEOTIDE SEQUENCE [LARGE SCALE GENOMIC DNA]</scope>
    <source>
        <strain evidence="2">B3_LCP</strain>
    </source>
</reference>
<comment type="caution">
    <text evidence="2">The sequence shown here is derived from an EMBL/GenBank/DDBJ whole genome shotgun (WGS) entry which is preliminary data.</text>
</comment>
<dbReference type="EMBL" id="NJBN01000008">
    <property type="protein sequence ID" value="TKJ39094.1"/>
    <property type="molecule type" value="Genomic_DNA"/>
</dbReference>
<name>A0A532UVY0_UNCL8</name>
<proteinExistence type="predicted"/>
<dbReference type="AlphaFoldDB" id="A0A532UVY0"/>
<evidence type="ECO:0000259" key="1">
    <source>
        <dbReference type="SMART" id="SM00507"/>
    </source>
</evidence>
<gene>
    <name evidence="2" type="ORF">CEE37_11785</name>
</gene>
<dbReference type="Proteomes" id="UP000319619">
    <property type="component" value="Unassembled WGS sequence"/>
</dbReference>
<dbReference type="SMART" id="SM00507">
    <property type="entry name" value="HNHc"/>
    <property type="match status" value="1"/>
</dbReference>
<protein>
    <recommendedName>
        <fullName evidence="1">HNH nuclease domain-containing protein</fullName>
    </recommendedName>
</protein>
<dbReference type="InterPro" id="IPR003615">
    <property type="entry name" value="HNH_nuc"/>
</dbReference>
<dbReference type="CDD" id="cd00085">
    <property type="entry name" value="HNHc"/>
    <property type="match status" value="1"/>
</dbReference>
<evidence type="ECO:0000313" key="2">
    <source>
        <dbReference type="EMBL" id="TKJ39094.1"/>
    </source>
</evidence>